<evidence type="ECO:0000313" key="2">
    <source>
        <dbReference type="Proteomes" id="UP000245880"/>
    </source>
</evidence>
<sequence length="476" mass="52749">MKKLLVFILPAMLMTACVDSLDDYNIDEKKASSVPAVTLFSSAQKEFTDAIVTPNVNENNFRLYMQQWTTTTYLDEPRYNMTARLIPLNLWSSIYKDVLSDLNEAKKIISEDAILTPAVKTNQLAQVEIMEVMAWSVLVNTFGNVPYSEALDADNSLPKYDDAKTIYDDLLTRLSGALSNIDASAGGFGDGDLFYSGNVAQWKKLGNSLMLKLALVIADSDEAKAKSLVAAAAPNVFTSNADNAAFPYISSPPNYNPVSANLNSLFTSRQDFIPTSVLIDYMNELSDPRRAEFFTTVNGEYKGGEYGFTNTYSAFSHISDKIIDPTLEGIVMDYAEVEFMLAEAVERGFITGDAAMHYEKGVTASITYWGGSAEDASAYLAQPGVAYETAGANYKEKIGMQIWLAYFNRGWDSWLTWRRLDYPQIKAPVVTGLDLKLPVRLIYPHNEPNLNGDNYAVAAQAMGGDLATNKLWWDKF</sequence>
<dbReference type="RefSeq" id="WP_109673116.1">
    <property type="nucleotide sequence ID" value="NZ_QGDT01000002.1"/>
</dbReference>
<protein>
    <submittedName>
        <fullName evidence="1">SusD-like starch-binding protein associating with outer membrane</fullName>
    </submittedName>
</protein>
<dbReference type="InterPro" id="IPR041662">
    <property type="entry name" value="SusD-like_2"/>
</dbReference>
<dbReference type="AlphaFoldDB" id="A0A316APJ6"/>
<comment type="caution">
    <text evidence="1">The sequence shown here is derived from an EMBL/GenBank/DDBJ whole genome shotgun (WGS) entry which is preliminary data.</text>
</comment>
<reference evidence="1 2" key="1">
    <citation type="submission" date="2018-03" db="EMBL/GenBank/DDBJ databases">
        <title>Genomic Encyclopedia of Archaeal and Bacterial Type Strains, Phase II (KMG-II): from individual species to whole genera.</title>
        <authorList>
            <person name="Goeker M."/>
        </authorList>
    </citation>
    <scope>NUCLEOTIDE SEQUENCE [LARGE SCALE GENOMIC DNA]</scope>
    <source>
        <strain evidence="1 2">DSM 100346</strain>
    </source>
</reference>
<dbReference type="EMBL" id="QGDT01000002">
    <property type="protein sequence ID" value="PWJ59209.1"/>
    <property type="molecule type" value="Genomic_DNA"/>
</dbReference>
<name>A0A316APJ6_9BACT</name>
<dbReference type="Proteomes" id="UP000245880">
    <property type="component" value="Unassembled WGS sequence"/>
</dbReference>
<dbReference type="PROSITE" id="PS51257">
    <property type="entry name" value="PROKAR_LIPOPROTEIN"/>
    <property type="match status" value="1"/>
</dbReference>
<evidence type="ECO:0000313" key="1">
    <source>
        <dbReference type="EMBL" id="PWJ59209.1"/>
    </source>
</evidence>
<proteinExistence type="predicted"/>
<dbReference type="Gene3D" id="1.25.40.390">
    <property type="match status" value="1"/>
</dbReference>
<dbReference type="SUPFAM" id="SSF48452">
    <property type="entry name" value="TPR-like"/>
    <property type="match status" value="1"/>
</dbReference>
<organism evidence="1 2">
    <name type="scientific">Dyadobacter jejuensis</name>
    <dbReference type="NCBI Taxonomy" id="1082580"/>
    <lineage>
        <taxon>Bacteria</taxon>
        <taxon>Pseudomonadati</taxon>
        <taxon>Bacteroidota</taxon>
        <taxon>Cytophagia</taxon>
        <taxon>Cytophagales</taxon>
        <taxon>Spirosomataceae</taxon>
        <taxon>Dyadobacter</taxon>
    </lineage>
</organism>
<accession>A0A316APJ6</accession>
<gene>
    <name evidence="1" type="ORF">CLV98_10241</name>
</gene>
<dbReference type="Pfam" id="PF12771">
    <property type="entry name" value="SusD-like_2"/>
    <property type="match status" value="1"/>
</dbReference>
<dbReference type="OrthoDB" id="843771at2"/>
<dbReference type="InterPro" id="IPR011990">
    <property type="entry name" value="TPR-like_helical_dom_sf"/>
</dbReference>
<keyword evidence="2" id="KW-1185">Reference proteome</keyword>